<reference evidence="8" key="1">
    <citation type="submission" date="2025-08" db="UniProtKB">
        <authorList>
            <consortium name="RefSeq"/>
        </authorList>
    </citation>
    <scope>IDENTIFICATION</scope>
</reference>
<dbReference type="InterPro" id="IPR055269">
    <property type="entry name" value="Alpha-crystallin/HSP_16"/>
</dbReference>
<dbReference type="GO" id="GO:0046872">
    <property type="term" value="F:metal ion binding"/>
    <property type="evidence" value="ECO:0007669"/>
    <property type="project" value="UniProtKB-KW"/>
</dbReference>
<dbReference type="PIRSF" id="PIRSF036514">
    <property type="entry name" value="Sm_HSP_B1"/>
    <property type="match status" value="1"/>
</dbReference>
<dbReference type="PROSITE" id="PS01031">
    <property type="entry name" value="SHSP"/>
    <property type="match status" value="1"/>
</dbReference>
<evidence type="ECO:0000256" key="3">
    <source>
        <dbReference type="PIRSR" id="PIRSR036514-1"/>
    </source>
</evidence>
<dbReference type="GO" id="GO:0009408">
    <property type="term" value="P:response to heat"/>
    <property type="evidence" value="ECO:0007669"/>
    <property type="project" value="UniProtKB-ARBA"/>
</dbReference>
<dbReference type="GO" id="GO:0005737">
    <property type="term" value="C:cytoplasm"/>
    <property type="evidence" value="ECO:0007669"/>
    <property type="project" value="TreeGrafter"/>
</dbReference>
<proteinExistence type="inferred from homology"/>
<keyword evidence="7" id="KW-1185">Reference proteome</keyword>
<dbReference type="Gene3D" id="2.60.40.790">
    <property type="match status" value="1"/>
</dbReference>
<dbReference type="PANTHER" id="PTHR45640:SF13">
    <property type="entry name" value="HEAT SHOCK PROTEIN 22-RELATED"/>
    <property type="match status" value="1"/>
</dbReference>
<dbReference type="InterPro" id="IPR002068">
    <property type="entry name" value="A-crystallin/Hsp20_dom"/>
</dbReference>
<feature type="binding site" evidence="3">
    <location>
        <position position="106"/>
    </location>
    <ligand>
        <name>Zn(2+)</name>
        <dbReference type="ChEBI" id="CHEBI:29105"/>
        <label>1</label>
    </ligand>
</feature>
<evidence type="ECO:0000313" key="7">
    <source>
        <dbReference type="Proteomes" id="UP000694920"/>
    </source>
</evidence>
<dbReference type="AlphaFoldDB" id="A0AAJ7FV10"/>
<name>A0AAJ7FV10_CEPCN</name>
<dbReference type="PANTHER" id="PTHR45640">
    <property type="entry name" value="HEAT SHOCK PROTEIN HSP-12.2-RELATED"/>
    <property type="match status" value="1"/>
</dbReference>
<evidence type="ECO:0000256" key="4">
    <source>
        <dbReference type="PROSITE-ProRule" id="PRU00285"/>
    </source>
</evidence>
<sequence>MARMSLIPRLFSHWWEALERPHRLLDQHFGTGLTPDQLFHPSVLERRYPFVYERPWADLFRQGEGGWSVIKADKDKFHIALDVQQFKPDEVKVKVVDKFVVVEGKHEEKQDEHGIISRQFVRKYMVPEQCDADQVTSTLSSDGVLTITAPKKPGALEEKAEKVIKIEHTGKPAIEENAVGNATTK</sequence>
<organism evidence="7 8">
    <name type="scientific">Cephus cinctus</name>
    <name type="common">Wheat stem sawfly</name>
    <dbReference type="NCBI Taxonomy" id="211228"/>
    <lineage>
        <taxon>Eukaryota</taxon>
        <taxon>Metazoa</taxon>
        <taxon>Ecdysozoa</taxon>
        <taxon>Arthropoda</taxon>
        <taxon>Hexapoda</taxon>
        <taxon>Insecta</taxon>
        <taxon>Pterygota</taxon>
        <taxon>Neoptera</taxon>
        <taxon>Endopterygota</taxon>
        <taxon>Hymenoptera</taxon>
        <taxon>Cephoidea</taxon>
        <taxon>Cephidae</taxon>
        <taxon>Cephus</taxon>
    </lineage>
</organism>
<dbReference type="GeneID" id="107274729"/>
<dbReference type="InterPro" id="IPR001436">
    <property type="entry name" value="Alpha-crystallin/sHSP_animal"/>
</dbReference>
<dbReference type="GO" id="GO:0051082">
    <property type="term" value="F:unfolded protein binding"/>
    <property type="evidence" value="ECO:0007669"/>
    <property type="project" value="TreeGrafter"/>
</dbReference>
<dbReference type="Pfam" id="PF00011">
    <property type="entry name" value="HSP20"/>
    <property type="match status" value="1"/>
</dbReference>
<evidence type="ECO:0000256" key="5">
    <source>
        <dbReference type="RuleBase" id="RU003616"/>
    </source>
</evidence>
<feature type="binding site" evidence="3">
    <location>
        <position position="113"/>
    </location>
    <ligand>
        <name>Zn(2+)</name>
        <dbReference type="ChEBI" id="CHEBI:29105"/>
        <label>1</label>
    </ligand>
</feature>
<comment type="similarity">
    <text evidence="2 4 5">Belongs to the small heat shock protein (HSP20) family.</text>
</comment>
<protein>
    <submittedName>
        <fullName evidence="8">Protein lethal(2)essential for life</fullName>
    </submittedName>
</protein>
<evidence type="ECO:0000256" key="2">
    <source>
        <dbReference type="PIRNR" id="PIRNR036514"/>
    </source>
</evidence>
<dbReference type="PRINTS" id="PR00299">
    <property type="entry name" value="ACRYSTALLIN"/>
</dbReference>
<evidence type="ECO:0000313" key="8">
    <source>
        <dbReference type="RefSeq" id="XP_015609638.1"/>
    </source>
</evidence>
<gene>
    <name evidence="8" type="primary">LOC107274729</name>
</gene>
<dbReference type="GO" id="GO:0005634">
    <property type="term" value="C:nucleus"/>
    <property type="evidence" value="ECO:0007669"/>
    <property type="project" value="TreeGrafter"/>
</dbReference>
<evidence type="ECO:0000259" key="6">
    <source>
        <dbReference type="PROSITE" id="PS01031"/>
    </source>
</evidence>
<keyword evidence="3" id="KW-0479">Metal-binding</keyword>
<keyword evidence="1" id="KW-0346">Stress response</keyword>
<dbReference type="KEGG" id="ccin:107274729"/>
<accession>A0AAJ7FV10</accession>
<keyword evidence="3" id="KW-0862">Zinc</keyword>
<dbReference type="RefSeq" id="XP_015609638.1">
    <property type="nucleotide sequence ID" value="XM_015754152.2"/>
</dbReference>
<dbReference type="CDD" id="cd06526">
    <property type="entry name" value="metazoan_ACD"/>
    <property type="match status" value="1"/>
</dbReference>
<dbReference type="GO" id="GO:0042026">
    <property type="term" value="P:protein refolding"/>
    <property type="evidence" value="ECO:0007669"/>
    <property type="project" value="TreeGrafter"/>
</dbReference>
<dbReference type="Proteomes" id="UP000694920">
    <property type="component" value="Unplaced"/>
</dbReference>
<dbReference type="SUPFAM" id="SSF49764">
    <property type="entry name" value="HSP20-like chaperones"/>
    <property type="match status" value="1"/>
</dbReference>
<dbReference type="InterPro" id="IPR008978">
    <property type="entry name" value="HSP20-like_chaperone"/>
</dbReference>
<evidence type="ECO:0000256" key="1">
    <source>
        <dbReference type="ARBA" id="ARBA00023016"/>
    </source>
</evidence>
<feature type="binding site" evidence="3">
    <location>
        <position position="108"/>
    </location>
    <ligand>
        <name>Zn(2+)</name>
        <dbReference type="ChEBI" id="CHEBI:29105"/>
        <label>1</label>
    </ligand>
</feature>
<feature type="domain" description="SHSP" evidence="6">
    <location>
        <begin position="58"/>
        <end position="167"/>
    </location>
</feature>